<dbReference type="Proteomes" id="UP001430953">
    <property type="component" value="Unassembled WGS sequence"/>
</dbReference>
<accession>A0AAW2G9F0</accession>
<name>A0AAW2G9F0_9HYME</name>
<sequence>MPVTIETPPRRPRVPSHPRAAQTPPPVARSPRCSPSPAIPPRLPPSSLLLPPRTPCRSPLSRESTRNPVSIRGRVRGPTYSTGSATDNEIVCYHSRALSPSF</sequence>
<proteinExistence type="predicted"/>
<organism evidence="2 3">
    <name type="scientific">Cardiocondyla obscurior</name>
    <dbReference type="NCBI Taxonomy" id="286306"/>
    <lineage>
        <taxon>Eukaryota</taxon>
        <taxon>Metazoa</taxon>
        <taxon>Ecdysozoa</taxon>
        <taxon>Arthropoda</taxon>
        <taxon>Hexapoda</taxon>
        <taxon>Insecta</taxon>
        <taxon>Pterygota</taxon>
        <taxon>Neoptera</taxon>
        <taxon>Endopterygota</taxon>
        <taxon>Hymenoptera</taxon>
        <taxon>Apocrita</taxon>
        <taxon>Aculeata</taxon>
        <taxon>Formicoidea</taxon>
        <taxon>Formicidae</taxon>
        <taxon>Myrmicinae</taxon>
        <taxon>Cardiocondyla</taxon>
    </lineage>
</organism>
<keyword evidence="3" id="KW-1185">Reference proteome</keyword>
<evidence type="ECO:0000313" key="2">
    <source>
        <dbReference type="EMBL" id="KAL0124235.1"/>
    </source>
</evidence>
<dbReference type="EMBL" id="JADYXP020000005">
    <property type="protein sequence ID" value="KAL0124235.1"/>
    <property type="molecule type" value="Genomic_DNA"/>
</dbReference>
<evidence type="ECO:0000256" key="1">
    <source>
        <dbReference type="SAM" id="MobiDB-lite"/>
    </source>
</evidence>
<evidence type="ECO:0000313" key="3">
    <source>
        <dbReference type="Proteomes" id="UP001430953"/>
    </source>
</evidence>
<dbReference type="AlphaFoldDB" id="A0AAW2G9F0"/>
<feature type="region of interest" description="Disordered" evidence="1">
    <location>
        <begin position="1"/>
        <end position="88"/>
    </location>
</feature>
<comment type="caution">
    <text evidence="2">The sequence shown here is derived from an EMBL/GenBank/DDBJ whole genome shotgun (WGS) entry which is preliminary data.</text>
</comment>
<feature type="compositionally biased region" description="Low complexity" evidence="1">
    <location>
        <begin position="45"/>
        <end position="62"/>
    </location>
</feature>
<protein>
    <submittedName>
        <fullName evidence="2">Uncharacterized protein</fullName>
    </submittedName>
</protein>
<reference evidence="2 3" key="1">
    <citation type="submission" date="2023-03" db="EMBL/GenBank/DDBJ databases">
        <title>High recombination rates correlate with genetic variation in Cardiocondyla obscurior ants.</title>
        <authorList>
            <person name="Errbii M."/>
        </authorList>
    </citation>
    <scope>NUCLEOTIDE SEQUENCE [LARGE SCALE GENOMIC DNA]</scope>
    <source>
        <strain evidence="2">Alpha-2009</strain>
        <tissue evidence="2">Whole body</tissue>
    </source>
</reference>
<gene>
    <name evidence="2" type="ORF">PUN28_006230</name>
</gene>